<dbReference type="InterPro" id="IPR051910">
    <property type="entry name" value="ComF/GntX_DNA_util-trans"/>
</dbReference>
<dbReference type="OrthoDB" id="5244859at2"/>
<dbReference type="SUPFAM" id="SSF53271">
    <property type="entry name" value="PRTase-like"/>
    <property type="match status" value="1"/>
</dbReference>
<evidence type="ECO:0000313" key="3">
    <source>
        <dbReference type="EMBL" id="KAA1400209.1"/>
    </source>
</evidence>
<dbReference type="RefSeq" id="WP_149688306.1">
    <property type="nucleotide sequence ID" value="NZ_SDPQ02000001.1"/>
</dbReference>
<sequence>MRELLVPAADLLLGARCAGCGRPALTLCRTCGVAIRPEPDVAWPQPCPPALRRPTRVTPVAAGANADVLRRVLVAWKESGNTRLTSVLDHLLAASVVEHARSRWPIVLVPVPTSRRSRRERGCDLVDELARSAARLLRRVGIDARVSQALTPARATADQVGLDAAARARNLRGAYRLRTDRALPGRDVIVVDDILTTGATVSEAVRVLTAAGHRPVGIAVVAATPRIPTPVPEHHE</sequence>
<keyword evidence="4" id="KW-1185">Reference proteome</keyword>
<organism evidence="3 4">
    <name type="scientific">Aeromicrobium ginsengisoli</name>
    <dbReference type="NCBI Taxonomy" id="363867"/>
    <lineage>
        <taxon>Bacteria</taxon>
        <taxon>Bacillati</taxon>
        <taxon>Actinomycetota</taxon>
        <taxon>Actinomycetes</taxon>
        <taxon>Propionibacteriales</taxon>
        <taxon>Nocardioidaceae</taxon>
        <taxon>Aeromicrobium</taxon>
    </lineage>
</organism>
<proteinExistence type="inferred from homology"/>
<dbReference type="AlphaFoldDB" id="A0A5M4FJ16"/>
<dbReference type="InterPro" id="IPR000836">
    <property type="entry name" value="PRTase_dom"/>
</dbReference>
<feature type="domain" description="Phosphoribosyltransferase" evidence="2">
    <location>
        <begin position="182"/>
        <end position="225"/>
    </location>
</feature>
<comment type="similarity">
    <text evidence="1">Belongs to the ComF/GntX family.</text>
</comment>
<dbReference type="Pfam" id="PF00156">
    <property type="entry name" value="Pribosyltran"/>
    <property type="match status" value="1"/>
</dbReference>
<name>A0A5M4FJ16_9ACTN</name>
<evidence type="ECO:0000259" key="2">
    <source>
        <dbReference type="Pfam" id="PF00156"/>
    </source>
</evidence>
<dbReference type="CDD" id="cd06223">
    <property type="entry name" value="PRTases_typeI"/>
    <property type="match status" value="1"/>
</dbReference>
<protein>
    <submittedName>
        <fullName evidence="3">ComF family protein</fullName>
    </submittedName>
</protein>
<dbReference type="PANTHER" id="PTHR47505">
    <property type="entry name" value="DNA UTILIZATION PROTEIN YHGH"/>
    <property type="match status" value="1"/>
</dbReference>
<gene>
    <name evidence="3" type="ORF">ESP70_005650</name>
</gene>
<evidence type="ECO:0000256" key="1">
    <source>
        <dbReference type="ARBA" id="ARBA00008007"/>
    </source>
</evidence>
<dbReference type="Gene3D" id="3.40.50.2020">
    <property type="match status" value="1"/>
</dbReference>
<dbReference type="Proteomes" id="UP000380867">
    <property type="component" value="Unassembled WGS sequence"/>
</dbReference>
<accession>A0A5M4FJ16</accession>
<reference evidence="3" key="1">
    <citation type="submission" date="2019-09" db="EMBL/GenBank/DDBJ databases">
        <authorList>
            <person name="Li J."/>
        </authorList>
    </citation>
    <scope>NUCLEOTIDE SEQUENCE [LARGE SCALE GENOMIC DNA]</scope>
    <source>
        <strain evidence="3">JCM 14732</strain>
    </source>
</reference>
<dbReference type="InterPro" id="IPR029057">
    <property type="entry name" value="PRTase-like"/>
</dbReference>
<dbReference type="PANTHER" id="PTHR47505:SF1">
    <property type="entry name" value="DNA UTILIZATION PROTEIN YHGH"/>
    <property type="match status" value="1"/>
</dbReference>
<evidence type="ECO:0000313" key="4">
    <source>
        <dbReference type="Proteomes" id="UP000380867"/>
    </source>
</evidence>
<dbReference type="EMBL" id="SDPQ02000001">
    <property type="protein sequence ID" value="KAA1400209.1"/>
    <property type="molecule type" value="Genomic_DNA"/>
</dbReference>
<comment type="caution">
    <text evidence="3">The sequence shown here is derived from an EMBL/GenBank/DDBJ whole genome shotgun (WGS) entry which is preliminary data.</text>
</comment>